<evidence type="ECO:0000256" key="6">
    <source>
        <dbReference type="SAM" id="MobiDB-lite"/>
    </source>
</evidence>
<feature type="transmembrane region" description="Helical" evidence="7">
    <location>
        <begin position="68"/>
        <end position="85"/>
    </location>
</feature>
<feature type="transmembrane region" description="Helical" evidence="7">
    <location>
        <begin position="26"/>
        <end position="48"/>
    </location>
</feature>
<evidence type="ECO:0000256" key="5">
    <source>
        <dbReference type="ARBA" id="ARBA00023136"/>
    </source>
</evidence>
<dbReference type="InterPro" id="IPR036259">
    <property type="entry name" value="MFS_trans_sf"/>
</dbReference>
<accession>A0A4Q5A8E5</accession>
<evidence type="ECO:0000256" key="1">
    <source>
        <dbReference type="ARBA" id="ARBA00004429"/>
    </source>
</evidence>
<evidence type="ECO:0000259" key="8">
    <source>
        <dbReference type="PROSITE" id="PS50850"/>
    </source>
</evidence>
<dbReference type="EMBL" id="RYUY01000001">
    <property type="protein sequence ID" value="RYQ40655.1"/>
    <property type="molecule type" value="Genomic_DNA"/>
</dbReference>
<dbReference type="RefSeq" id="WP_129864095.1">
    <property type="nucleotide sequence ID" value="NZ_RYUM01000007.1"/>
</dbReference>
<keyword evidence="2" id="KW-1003">Cell membrane</keyword>
<dbReference type="PANTHER" id="PTHR43702">
    <property type="entry name" value="L-FUCOSE-PROTON SYMPORTER"/>
    <property type="match status" value="1"/>
</dbReference>
<feature type="transmembrane region" description="Helical" evidence="7">
    <location>
        <begin position="319"/>
        <end position="338"/>
    </location>
</feature>
<gene>
    <name evidence="11" type="ORF">PG2001B_0536</name>
    <name evidence="10" type="ORF">PG2002B_0498</name>
    <name evidence="9" type="ORF">PG2071B_0504</name>
</gene>
<dbReference type="SUPFAM" id="SSF103473">
    <property type="entry name" value="MFS general substrate transporter"/>
    <property type="match status" value="1"/>
</dbReference>
<dbReference type="AlphaFoldDB" id="A0A4Q5A8E5"/>
<feature type="transmembrane region" description="Helical" evidence="7">
    <location>
        <begin position="250"/>
        <end position="277"/>
    </location>
</feature>
<feature type="transmembrane region" description="Helical" evidence="7">
    <location>
        <begin position="115"/>
        <end position="134"/>
    </location>
</feature>
<feature type="transmembrane region" description="Helical" evidence="7">
    <location>
        <begin position="344"/>
        <end position="365"/>
    </location>
</feature>
<dbReference type="PROSITE" id="PS50850">
    <property type="entry name" value="MFS"/>
    <property type="match status" value="1"/>
</dbReference>
<evidence type="ECO:0000313" key="11">
    <source>
        <dbReference type="EMBL" id="RYQ40655.1"/>
    </source>
</evidence>
<dbReference type="Gene3D" id="1.20.1250.20">
    <property type="entry name" value="MFS general substrate transporter like domains"/>
    <property type="match status" value="2"/>
</dbReference>
<feature type="domain" description="Major facilitator superfamily (MFS) profile" evidence="8">
    <location>
        <begin position="27"/>
        <end position="433"/>
    </location>
</feature>
<dbReference type="InterPro" id="IPR050375">
    <property type="entry name" value="MFS_TsgA-like"/>
</dbReference>
<evidence type="ECO:0000313" key="9">
    <source>
        <dbReference type="EMBL" id="RYQ20012.1"/>
    </source>
</evidence>
<evidence type="ECO:0000313" key="13">
    <source>
        <dbReference type="Proteomes" id="UP000292655"/>
    </source>
</evidence>
<feature type="transmembrane region" description="Helical" evidence="7">
    <location>
        <begin position="163"/>
        <end position="182"/>
    </location>
</feature>
<dbReference type="Proteomes" id="UP000291187">
    <property type="component" value="Unassembled WGS sequence"/>
</dbReference>
<evidence type="ECO:0000313" key="12">
    <source>
        <dbReference type="Proteomes" id="UP000291187"/>
    </source>
</evidence>
<feature type="region of interest" description="Disordered" evidence="6">
    <location>
        <begin position="1"/>
        <end position="20"/>
    </location>
</feature>
<comment type="subcellular location">
    <subcellularLocation>
        <location evidence="1">Cell inner membrane</location>
        <topology evidence="1">Multi-pass membrane protein</topology>
    </subcellularLocation>
</comment>
<dbReference type="EMBL" id="RYUM01000007">
    <property type="protein sequence ID" value="RYQ20012.1"/>
    <property type="molecule type" value="Genomic_DNA"/>
</dbReference>
<dbReference type="PANTHER" id="PTHR43702:SF3">
    <property type="entry name" value="PROTEIN TSGA"/>
    <property type="match status" value="1"/>
</dbReference>
<dbReference type="EMBL" id="RYUX01000006">
    <property type="protein sequence ID" value="RYQ38583.1"/>
    <property type="molecule type" value="Genomic_DNA"/>
</dbReference>
<organism evidence="9 12">
    <name type="scientific">Bifidobacterium pseudolongum subsp. globosum</name>
    <dbReference type="NCBI Taxonomy" id="1690"/>
    <lineage>
        <taxon>Bacteria</taxon>
        <taxon>Bacillati</taxon>
        <taxon>Actinomycetota</taxon>
        <taxon>Actinomycetes</taxon>
        <taxon>Bifidobacteriales</taxon>
        <taxon>Bifidobacteriaceae</taxon>
        <taxon>Bifidobacterium</taxon>
    </lineage>
</organism>
<feature type="transmembrane region" description="Helical" evidence="7">
    <location>
        <begin position="92"/>
        <end position="109"/>
    </location>
</feature>
<evidence type="ECO:0000256" key="3">
    <source>
        <dbReference type="ARBA" id="ARBA00022692"/>
    </source>
</evidence>
<proteinExistence type="predicted"/>
<dbReference type="Proteomes" id="UP000292655">
    <property type="component" value="Unassembled WGS sequence"/>
</dbReference>
<sequence length="433" mass="45600">MSSVTKDAQAKPSGGGGKTTGSRATLAIVLVTSLFFIWGLTMNLVNALNSPFANYMKLDSAQAALLQVAYYGAYFIMAIPAGLIAKRFGYKGGVVSGLFLFALGAFIVIPATNMASYGLFLFAMFVIALGAASLETNCNPYITKLGDEKGESFRINMAQSFNGVGNIVGPLILGQILGTTIAPGKPGFEEAKTQFLANTRTIYIVIGVVLVVVLAIFAFFKLPTPPGDAEEEASGQASGETFATLLKRPYFTLGIIAEFIFIGLQVAGMAIFSAYALKHWGAGITAGLAATMLSILSLLFTIGRFVTTPLMARFDPAKILGVYMTISAVLMFVVFLGLGKVSVIAFMVAYLFISIGYPTVFSLTLKGIKGSAAKTGSSALVMSIVGAALIPLLLGVIQDAAGIEIATLVMVPGFLYVAWYAFWGSRIGLKQGK</sequence>
<dbReference type="GO" id="GO:0022857">
    <property type="term" value="F:transmembrane transporter activity"/>
    <property type="evidence" value="ECO:0007669"/>
    <property type="project" value="InterPro"/>
</dbReference>
<evidence type="ECO:0000313" key="14">
    <source>
        <dbReference type="Proteomes" id="UP000293208"/>
    </source>
</evidence>
<dbReference type="Proteomes" id="UP000293208">
    <property type="component" value="Unassembled WGS sequence"/>
</dbReference>
<feature type="transmembrane region" description="Helical" evidence="7">
    <location>
        <begin position="283"/>
        <end position="307"/>
    </location>
</feature>
<evidence type="ECO:0000313" key="10">
    <source>
        <dbReference type="EMBL" id="RYQ38583.1"/>
    </source>
</evidence>
<feature type="transmembrane region" description="Helical" evidence="7">
    <location>
        <begin position="202"/>
        <end position="220"/>
    </location>
</feature>
<comment type="caution">
    <text evidence="9">The sequence shown here is derived from an EMBL/GenBank/DDBJ whole genome shotgun (WGS) entry which is preliminary data.</text>
</comment>
<evidence type="ECO:0000256" key="2">
    <source>
        <dbReference type="ARBA" id="ARBA00022475"/>
    </source>
</evidence>
<reference evidence="12 13" key="1">
    <citation type="submission" date="2018-12" db="EMBL/GenBank/DDBJ databases">
        <title>Unveiling genomic diversity among members of the Bifidobacterium pseudolongum species, a widely distributed gut commensal of the animal kingdom.</title>
        <authorList>
            <person name="Lugli G.A."/>
            <person name="Duranti S."/>
            <person name="Albert K."/>
            <person name="Mancabelli L."/>
            <person name="Napoli S."/>
            <person name="Viappiani A."/>
            <person name="Anzalone R."/>
            <person name="Longhi G."/>
            <person name="Milani C."/>
            <person name="Turroni F."/>
            <person name="Alessandri G."/>
            <person name="Sela D.A."/>
            <person name="Van Sinderen D."/>
            <person name="Ventura M."/>
        </authorList>
    </citation>
    <scope>NUCLEOTIDE SEQUENCE [LARGE SCALE GENOMIC DNA]</scope>
    <source>
        <strain evidence="11 14">2001B</strain>
        <strain evidence="10 13">2002B</strain>
        <strain evidence="9 12">2071B</strain>
    </source>
</reference>
<evidence type="ECO:0000256" key="4">
    <source>
        <dbReference type="ARBA" id="ARBA00022989"/>
    </source>
</evidence>
<name>A0A4Q5A8E5_9BIFI</name>
<keyword evidence="5 7" id="KW-0472">Membrane</keyword>
<dbReference type="InterPro" id="IPR020846">
    <property type="entry name" value="MFS_dom"/>
</dbReference>
<feature type="transmembrane region" description="Helical" evidence="7">
    <location>
        <begin position="377"/>
        <end position="397"/>
    </location>
</feature>
<dbReference type="Pfam" id="PF07690">
    <property type="entry name" value="MFS_1"/>
    <property type="match status" value="1"/>
</dbReference>
<dbReference type="InterPro" id="IPR011701">
    <property type="entry name" value="MFS"/>
</dbReference>
<evidence type="ECO:0000256" key="7">
    <source>
        <dbReference type="SAM" id="Phobius"/>
    </source>
</evidence>
<protein>
    <submittedName>
        <fullName evidence="9">L-fucose permease</fullName>
    </submittedName>
</protein>
<keyword evidence="3 7" id="KW-0812">Transmembrane</keyword>
<feature type="transmembrane region" description="Helical" evidence="7">
    <location>
        <begin position="403"/>
        <end position="423"/>
    </location>
</feature>
<dbReference type="GO" id="GO:0005886">
    <property type="term" value="C:plasma membrane"/>
    <property type="evidence" value="ECO:0007669"/>
    <property type="project" value="UniProtKB-SubCell"/>
</dbReference>
<keyword evidence="4 7" id="KW-1133">Transmembrane helix</keyword>